<reference evidence="3" key="1">
    <citation type="submission" date="2020-11" db="EMBL/GenBank/DDBJ databases">
        <authorList>
            <person name="Tran Van P."/>
        </authorList>
    </citation>
    <scope>NUCLEOTIDE SEQUENCE</scope>
</reference>
<dbReference type="Pfam" id="PF00379">
    <property type="entry name" value="Chitin_bind_4"/>
    <property type="match status" value="1"/>
</dbReference>
<evidence type="ECO:0008006" key="4">
    <source>
        <dbReference type="Google" id="ProtNLM"/>
    </source>
</evidence>
<protein>
    <recommendedName>
        <fullName evidence="4">Cuticle protein 19</fullName>
    </recommendedName>
</protein>
<dbReference type="EMBL" id="OE839157">
    <property type="protein sequence ID" value="CAD7585900.1"/>
    <property type="molecule type" value="Genomic_DNA"/>
</dbReference>
<dbReference type="PANTHER" id="PTHR12236">
    <property type="entry name" value="STRUCTURAL CONTITUENT OF CUTICLE"/>
    <property type="match status" value="1"/>
</dbReference>
<gene>
    <name evidence="3" type="ORF">TGEB3V08_LOCUS358</name>
</gene>
<evidence type="ECO:0000313" key="3">
    <source>
        <dbReference type="EMBL" id="CAD7585900.1"/>
    </source>
</evidence>
<sequence>MCSDHLCGLVVRVPGQRSRVGSSVVPDFSVEQWVWNGAHPKYNFHYSVHDHHTGDVKNQWEFRDGDIVKGSYTLVEPDGTTRTVDYSSDKHTGFNAEVKKSGHAAHEMSHHEFGGN</sequence>
<dbReference type="PROSITE" id="PS51155">
    <property type="entry name" value="CHIT_BIND_RR_2"/>
    <property type="match status" value="1"/>
</dbReference>
<dbReference type="GO" id="GO:0031012">
    <property type="term" value="C:extracellular matrix"/>
    <property type="evidence" value="ECO:0007669"/>
    <property type="project" value="TreeGrafter"/>
</dbReference>
<organism evidence="3">
    <name type="scientific">Timema genevievae</name>
    <name type="common">Walking stick</name>
    <dbReference type="NCBI Taxonomy" id="629358"/>
    <lineage>
        <taxon>Eukaryota</taxon>
        <taxon>Metazoa</taxon>
        <taxon>Ecdysozoa</taxon>
        <taxon>Arthropoda</taxon>
        <taxon>Hexapoda</taxon>
        <taxon>Insecta</taxon>
        <taxon>Pterygota</taxon>
        <taxon>Neoptera</taxon>
        <taxon>Polyneoptera</taxon>
        <taxon>Phasmatodea</taxon>
        <taxon>Timematodea</taxon>
        <taxon>Timematoidea</taxon>
        <taxon>Timematidae</taxon>
        <taxon>Timema</taxon>
    </lineage>
</organism>
<evidence type="ECO:0000256" key="1">
    <source>
        <dbReference type="ARBA" id="ARBA00022460"/>
    </source>
</evidence>
<proteinExistence type="predicted"/>
<keyword evidence="1 2" id="KW-0193">Cuticle</keyword>
<dbReference type="InterPro" id="IPR000618">
    <property type="entry name" value="Insect_cuticle"/>
</dbReference>
<dbReference type="GO" id="GO:0042302">
    <property type="term" value="F:structural constituent of cuticle"/>
    <property type="evidence" value="ECO:0007669"/>
    <property type="project" value="UniProtKB-UniRule"/>
</dbReference>
<dbReference type="PRINTS" id="PR00947">
    <property type="entry name" value="CUTICLE"/>
</dbReference>
<dbReference type="PANTHER" id="PTHR12236:SF95">
    <property type="entry name" value="CUTICULAR PROTEIN 76BD, ISOFORM C-RELATED"/>
    <property type="match status" value="1"/>
</dbReference>
<evidence type="ECO:0000256" key="2">
    <source>
        <dbReference type="PROSITE-ProRule" id="PRU00497"/>
    </source>
</evidence>
<name>A0A7R9JN34_TIMGE</name>
<accession>A0A7R9JN34</accession>
<dbReference type="GO" id="GO:0005615">
    <property type="term" value="C:extracellular space"/>
    <property type="evidence" value="ECO:0007669"/>
    <property type="project" value="TreeGrafter"/>
</dbReference>
<dbReference type="AlphaFoldDB" id="A0A7R9JN34"/>
<dbReference type="InterPro" id="IPR051217">
    <property type="entry name" value="Insect_Cuticle_Struc_Prot"/>
</dbReference>